<dbReference type="Gene3D" id="3.40.50.1580">
    <property type="entry name" value="Nucleoside phosphorylase domain"/>
    <property type="match status" value="1"/>
</dbReference>
<sequence>MLNEEHERLPQSSGDTNIYHLGSIGGQNVVIAGLPFPGNCPAATVITQMRMTYPNLKFCLLVGIGSDVPTKTDAGMLRLGHVVVSKPTGTYSGTVQYDHGKARMGHFQQTGFLAPQPTALLNIMRDIAIQRQLVDDDPIEGNLKRINTNRPALRRFRFPGLINRPSFPC</sequence>
<organism evidence="1 2">
    <name type="scientific">Penicillium malachiteum</name>
    <dbReference type="NCBI Taxonomy" id="1324776"/>
    <lineage>
        <taxon>Eukaryota</taxon>
        <taxon>Fungi</taxon>
        <taxon>Dikarya</taxon>
        <taxon>Ascomycota</taxon>
        <taxon>Pezizomycotina</taxon>
        <taxon>Eurotiomycetes</taxon>
        <taxon>Eurotiomycetidae</taxon>
        <taxon>Eurotiales</taxon>
        <taxon>Aspergillaceae</taxon>
        <taxon>Penicillium</taxon>
    </lineage>
</organism>
<dbReference type="SUPFAM" id="SSF53167">
    <property type="entry name" value="Purine and uridine phosphorylases"/>
    <property type="match status" value="1"/>
</dbReference>
<evidence type="ECO:0000313" key="2">
    <source>
        <dbReference type="Proteomes" id="UP001215712"/>
    </source>
</evidence>
<dbReference type="Proteomes" id="UP001215712">
    <property type="component" value="Unassembled WGS sequence"/>
</dbReference>
<dbReference type="InterPro" id="IPR053137">
    <property type="entry name" value="NLR-like"/>
</dbReference>
<name>A0AAD6HHM9_9EURO</name>
<gene>
    <name evidence="1" type="ORF">N7493_008630</name>
</gene>
<dbReference type="PANTHER" id="PTHR46082:SF11">
    <property type="entry name" value="AAA+ ATPASE DOMAIN-CONTAINING PROTEIN-RELATED"/>
    <property type="match status" value="1"/>
</dbReference>
<dbReference type="PANTHER" id="PTHR46082">
    <property type="entry name" value="ATP/GTP-BINDING PROTEIN-RELATED"/>
    <property type="match status" value="1"/>
</dbReference>
<dbReference type="EMBL" id="JAQJAN010000012">
    <property type="protein sequence ID" value="KAJ5716719.1"/>
    <property type="molecule type" value="Genomic_DNA"/>
</dbReference>
<reference evidence="1" key="1">
    <citation type="journal article" date="2023" name="IMA Fungus">
        <title>Comparative genomic study of the Penicillium genus elucidates a diverse pangenome and 15 lateral gene transfer events.</title>
        <authorList>
            <person name="Petersen C."/>
            <person name="Sorensen T."/>
            <person name="Nielsen M.R."/>
            <person name="Sondergaard T.E."/>
            <person name="Sorensen J.L."/>
            <person name="Fitzpatrick D.A."/>
            <person name="Frisvad J.C."/>
            <person name="Nielsen K.L."/>
        </authorList>
    </citation>
    <scope>NUCLEOTIDE SEQUENCE</scope>
    <source>
        <strain evidence="1">IBT 17514</strain>
    </source>
</reference>
<keyword evidence="2" id="KW-1185">Reference proteome</keyword>
<dbReference type="GO" id="GO:0009116">
    <property type="term" value="P:nucleoside metabolic process"/>
    <property type="evidence" value="ECO:0007669"/>
    <property type="project" value="InterPro"/>
</dbReference>
<dbReference type="GO" id="GO:0003824">
    <property type="term" value="F:catalytic activity"/>
    <property type="evidence" value="ECO:0007669"/>
    <property type="project" value="InterPro"/>
</dbReference>
<reference evidence="1" key="2">
    <citation type="submission" date="2023-01" db="EMBL/GenBank/DDBJ databases">
        <authorList>
            <person name="Petersen C."/>
        </authorList>
    </citation>
    <scope>NUCLEOTIDE SEQUENCE</scope>
    <source>
        <strain evidence="1">IBT 17514</strain>
    </source>
</reference>
<comment type="caution">
    <text evidence="1">The sequence shown here is derived from an EMBL/GenBank/DDBJ whole genome shotgun (WGS) entry which is preliminary data.</text>
</comment>
<protein>
    <submittedName>
        <fullName evidence="1">Disease resistance protein</fullName>
    </submittedName>
</protein>
<proteinExistence type="predicted"/>
<evidence type="ECO:0000313" key="1">
    <source>
        <dbReference type="EMBL" id="KAJ5716719.1"/>
    </source>
</evidence>
<dbReference type="AlphaFoldDB" id="A0AAD6HHM9"/>
<accession>A0AAD6HHM9</accession>
<dbReference type="InterPro" id="IPR035994">
    <property type="entry name" value="Nucleoside_phosphorylase_sf"/>
</dbReference>